<keyword evidence="2" id="KW-1185">Reference proteome</keyword>
<dbReference type="InterPro" id="IPR047670">
    <property type="entry name" value="YfjT-like"/>
</dbReference>
<reference evidence="1" key="1">
    <citation type="submission" date="2023-07" db="EMBL/GenBank/DDBJ databases">
        <title>Genomic Encyclopedia of Type Strains, Phase IV (KMG-IV): sequencing the most valuable type-strain genomes for metagenomic binning, comparative biology and taxonomic classification.</title>
        <authorList>
            <person name="Goeker M."/>
        </authorList>
    </citation>
    <scope>NUCLEOTIDE SEQUENCE</scope>
    <source>
        <strain evidence="1">DSM 23947</strain>
    </source>
</reference>
<name>A0AAJ1T3K1_9BACI</name>
<dbReference type="AlphaFoldDB" id="A0AAJ1T3K1"/>
<sequence>MGKAIEDKDLQLTYLKERINMFLQVLDTIDPESTDLEDVDRLINMIEDIELKCQQFKKMNDAKLPL</sequence>
<organism evidence="1 2">
    <name type="scientific">Oikeobacillus pervagus</name>
    <dbReference type="NCBI Taxonomy" id="1325931"/>
    <lineage>
        <taxon>Bacteria</taxon>
        <taxon>Bacillati</taxon>
        <taxon>Bacillota</taxon>
        <taxon>Bacilli</taxon>
        <taxon>Bacillales</taxon>
        <taxon>Bacillaceae</taxon>
        <taxon>Oikeobacillus</taxon>
    </lineage>
</organism>
<dbReference type="RefSeq" id="WP_307258647.1">
    <property type="nucleotide sequence ID" value="NZ_JAUSUC010000058.1"/>
</dbReference>
<dbReference type="Proteomes" id="UP001237207">
    <property type="component" value="Unassembled WGS sequence"/>
</dbReference>
<accession>A0AAJ1T3K1</accession>
<evidence type="ECO:0000313" key="1">
    <source>
        <dbReference type="EMBL" id="MDQ0216582.1"/>
    </source>
</evidence>
<dbReference type="EMBL" id="JAUSUC010000058">
    <property type="protein sequence ID" value="MDQ0216582.1"/>
    <property type="molecule type" value="Genomic_DNA"/>
</dbReference>
<proteinExistence type="predicted"/>
<dbReference type="NCBIfam" id="NF040878">
    <property type="entry name" value="SE1561_fam"/>
    <property type="match status" value="1"/>
</dbReference>
<protein>
    <submittedName>
        <fullName evidence="1">Ribosome biogenesis GTPase A</fullName>
    </submittedName>
</protein>
<evidence type="ECO:0000313" key="2">
    <source>
        <dbReference type="Proteomes" id="UP001237207"/>
    </source>
</evidence>
<gene>
    <name evidence="1" type="ORF">J2S13_003044</name>
</gene>
<comment type="caution">
    <text evidence="1">The sequence shown here is derived from an EMBL/GenBank/DDBJ whole genome shotgun (WGS) entry which is preliminary data.</text>
</comment>